<reference evidence="3 4" key="1">
    <citation type="journal article" date="2020" name="Microbiol. Resour. Announc.">
        <title>Draft Genome Sequence of a Cladosporium Species Isolated from the Mesophotic Ascidian Didemnum maculosum.</title>
        <authorList>
            <person name="Gioti A."/>
            <person name="Siaperas R."/>
            <person name="Nikolaivits E."/>
            <person name="Le Goff G."/>
            <person name="Ouazzani J."/>
            <person name="Kotoulas G."/>
            <person name="Topakas E."/>
        </authorList>
    </citation>
    <scope>NUCLEOTIDE SEQUENCE [LARGE SCALE GENOMIC DNA]</scope>
    <source>
        <strain evidence="3 4">TM138-S3</strain>
    </source>
</reference>
<dbReference type="PANTHER" id="PTHR10039">
    <property type="entry name" value="AMELOGENIN"/>
    <property type="match status" value="1"/>
</dbReference>
<evidence type="ECO:0000313" key="3">
    <source>
        <dbReference type="EMBL" id="KAL1589977.1"/>
    </source>
</evidence>
<proteinExistence type="predicted"/>
<organism evidence="3 4">
    <name type="scientific">Cladosporium halotolerans</name>
    <dbReference type="NCBI Taxonomy" id="1052096"/>
    <lineage>
        <taxon>Eukaryota</taxon>
        <taxon>Fungi</taxon>
        <taxon>Dikarya</taxon>
        <taxon>Ascomycota</taxon>
        <taxon>Pezizomycotina</taxon>
        <taxon>Dothideomycetes</taxon>
        <taxon>Dothideomycetidae</taxon>
        <taxon>Cladosporiales</taxon>
        <taxon>Cladosporiaceae</taxon>
        <taxon>Cladosporium</taxon>
    </lineage>
</organism>
<gene>
    <name evidence="3" type="ORF">WHR41_01420</name>
</gene>
<keyword evidence="1" id="KW-0677">Repeat</keyword>
<keyword evidence="4" id="KW-1185">Reference proteome</keyword>
<accession>A0AB34KYK5</accession>
<feature type="domain" description="Nephrocystin 3-like N-terminal" evidence="2">
    <location>
        <begin position="91"/>
        <end position="258"/>
    </location>
</feature>
<dbReference type="RefSeq" id="XP_069233082.1">
    <property type="nucleotide sequence ID" value="XM_069370026.1"/>
</dbReference>
<dbReference type="SUPFAM" id="SSF52540">
    <property type="entry name" value="P-loop containing nucleoside triphosphate hydrolases"/>
    <property type="match status" value="1"/>
</dbReference>
<dbReference type="Gene3D" id="3.40.50.300">
    <property type="entry name" value="P-loop containing nucleotide triphosphate hydrolases"/>
    <property type="match status" value="1"/>
</dbReference>
<evidence type="ECO:0000259" key="2">
    <source>
        <dbReference type="Pfam" id="PF24883"/>
    </source>
</evidence>
<sequence>MDGLVPRASGHSYADTTLINSQAQLGDVYNFDLARDERIKKLILESLAFPEMRWRKDMIKEPHKENWLFGDFRNYRYSSEADKISSARTALMQWLATERSRQPFYISGKPGSGKSMFMKDLRNHERTIAALSNWAGKDKLIILDHYFWVAGRVLQSSWLGCLRTLLHDCLSALSAENNIALLKTICGERWNIDFQHSSWSVNALTNTLKRLHGTDGVKICLFLDGLDECVPQQEQGIVIERLLEICDSDNLKLIGSSRPWPSLTRALEASHHICLEDLSRNDMAAYVNEGLTRAWATQNVNSNVKNDSRALRDLVCEVTDKSEGVFLWTSLVIETLASQIRMGKEIESLFSTLQHFPKDLEAYYKTMIWERVPGVKNSKKDTASALFLAINLEELLEPRNIFVN</sequence>
<comment type="caution">
    <text evidence="3">The sequence shown here is derived from an EMBL/GenBank/DDBJ whole genome shotgun (WGS) entry which is preliminary data.</text>
</comment>
<dbReference type="InterPro" id="IPR056884">
    <property type="entry name" value="NPHP3-like_N"/>
</dbReference>
<dbReference type="GeneID" id="96002864"/>
<evidence type="ECO:0000313" key="4">
    <source>
        <dbReference type="Proteomes" id="UP000803884"/>
    </source>
</evidence>
<dbReference type="InterPro" id="IPR027417">
    <property type="entry name" value="P-loop_NTPase"/>
</dbReference>
<dbReference type="AlphaFoldDB" id="A0AB34KYK5"/>
<evidence type="ECO:0000256" key="1">
    <source>
        <dbReference type="ARBA" id="ARBA00022737"/>
    </source>
</evidence>
<dbReference type="EMBL" id="JAAQHG020000003">
    <property type="protein sequence ID" value="KAL1589977.1"/>
    <property type="molecule type" value="Genomic_DNA"/>
</dbReference>
<dbReference type="Proteomes" id="UP000803884">
    <property type="component" value="Unassembled WGS sequence"/>
</dbReference>
<protein>
    <recommendedName>
        <fullName evidence="2">Nephrocystin 3-like N-terminal domain-containing protein</fullName>
    </recommendedName>
</protein>
<dbReference type="PANTHER" id="PTHR10039:SF5">
    <property type="entry name" value="NACHT DOMAIN-CONTAINING PROTEIN"/>
    <property type="match status" value="1"/>
</dbReference>
<dbReference type="Pfam" id="PF24883">
    <property type="entry name" value="NPHP3_N"/>
    <property type="match status" value="1"/>
</dbReference>
<name>A0AB34KYK5_9PEZI</name>